<reference evidence="1" key="1">
    <citation type="submission" date="2019-08" db="EMBL/GenBank/DDBJ databases">
        <authorList>
            <person name="Kucharzyk K."/>
            <person name="Murdoch R.W."/>
            <person name="Higgins S."/>
            <person name="Loffler F."/>
        </authorList>
    </citation>
    <scope>NUCLEOTIDE SEQUENCE</scope>
</reference>
<evidence type="ECO:0000313" key="1">
    <source>
        <dbReference type="EMBL" id="MPN39857.1"/>
    </source>
</evidence>
<accession>A0A645HLQ9</accession>
<protein>
    <submittedName>
        <fullName evidence="1">Uncharacterized protein</fullName>
    </submittedName>
</protein>
<dbReference type="EMBL" id="VSSQ01095924">
    <property type="protein sequence ID" value="MPN39857.1"/>
    <property type="molecule type" value="Genomic_DNA"/>
</dbReference>
<organism evidence="1">
    <name type="scientific">bioreactor metagenome</name>
    <dbReference type="NCBI Taxonomy" id="1076179"/>
    <lineage>
        <taxon>unclassified sequences</taxon>
        <taxon>metagenomes</taxon>
        <taxon>ecological metagenomes</taxon>
    </lineage>
</organism>
<proteinExistence type="predicted"/>
<dbReference type="AlphaFoldDB" id="A0A645HLQ9"/>
<comment type="caution">
    <text evidence="1">The sequence shown here is derived from an EMBL/GenBank/DDBJ whole genome shotgun (WGS) entry which is preliminary data.</text>
</comment>
<gene>
    <name evidence="1" type="ORF">SDC9_187391</name>
</gene>
<name>A0A645HLQ9_9ZZZZ</name>
<sequence length="106" mass="12214">MHLPQRREVILHRLCEPAEQLFGPGFSKAFERALERRRHVDVEPVSALEYLVYRDRRVKSFSLFKAVHVHRQHLRDVVLSGAAARYFDAPALEAVALGNIEGVFHI</sequence>